<name>W8BAS7_CERCA</name>
<evidence type="ECO:0000256" key="1">
    <source>
        <dbReference type="SAM" id="SignalP"/>
    </source>
</evidence>
<keyword evidence="1" id="KW-0732">Signal</keyword>
<reference evidence="3" key="2">
    <citation type="journal article" date="2014" name="BMC Genomics">
        <title>A genomic perspective to assessing quality of mass-reared SIT flies used in Mediterranean fruit fly (Ceratitis capitata) eradication in California.</title>
        <authorList>
            <person name="Calla B."/>
            <person name="Hall B."/>
            <person name="Hou S."/>
            <person name="Geib S.M."/>
        </authorList>
    </citation>
    <scope>NUCLEOTIDE SEQUENCE</scope>
</reference>
<dbReference type="EMBL" id="GAMC01016344">
    <property type="protein sequence ID" value="JAB90211.1"/>
    <property type="molecule type" value="mRNA"/>
</dbReference>
<reference evidence="2" key="3">
    <citation type="submission" date="2020-11" db="EMBL/GenBank/DDBJ databases">
        <authorList>
            <person name="Whitehead M."/>
        </authorList>
    </citation>
    <scope>NUCLEOTIDE SEQUENCE</scope>
    <source>
        <strain evidence="2">EGII</strain>
    </source>
</reference>
<dbReference type="EMBL" id="CAJHJT010000012">
    <property type="protein sequence ID" value="CAD6997722.1"/>
    <property type="molecule type" value="Genomic_DNA"/>
</dbReference>
<evidence type="ECO:0000313" key="2">
    <source>
        <dbReference type="EMBL" id="CAD6997722.1"/>
    </source>
</evidence>
<protein>
    <submittedName>
        <fullName evidence="2">(Mediterranean fruit fly) hypothetical protein</fullName>
    </submittedName>
</protein>
<reference evidence="3" key="1">
    <citation type="submission" date="2013-07" db="EMBL/GenBank/DDBJ databases">
        <authorList>
            <person name="Geib S."/>
        </authorList>
    </citation>
    <scope>NUCLEOTIDE SEQUENCE</scope>
</reference>
<gene>
    <name evidence="2" type="ORF">CCAP1982_LOCUS6354</name>
</gene>
<feature type="signal peptide" evidence="1">
    <location>
        <begin position="1"/>
        <end position="21"/>
    </location>
</feature>
<keyword evidence="4" id="KW-1185">Reference proteome</keyword>
<feature type="chain" id="PRO_5033708358" evidence="1">
    <location>
        <begin position="22"/>
        <end position="222"/>
    </location>
</feature>
<dbReference type="AlphaFoldDB" id="W8BAS7"/>
<dbReference type="OrthoDB" id="7979980at2759"/>
<evidence type="ECO:0000313" key="3">
    <source>
        <dbReference type="EMBL" id="JAB90211.1"/>
    </source>
</evidence>
<organism evidence="3">
    <name type="scientific">Ceratitis capitata</name>
    <name type="common">Mediterranean fruit fly</name>
    <name type="synonym">Tephritis capitata</name>
    <dbReference type="NCBI Taxonomy" id="7213"/>
    <lineage>
        <taxon>Eukaryota</taxon>
        <taxon>Metazoa</taxon>
        <taxon>Ecdysozoa</taxon>
        <taxon>Arthropoda</taxon>
        <taxon>Hexapoda</taxon>
        <taxon>Insecta</taxon>
        <taxon>Pterygota</taxon>
        <taxon>Neoptera</taxon>
        <taxon>Endopterygota</taxon>
        <taxon>Diptera</taxon>
        <taxon>Brachycera</taxon>
        <taxon>Muscomorpha</taxon>
        <taxon>Tephritoidea</taxon>
        <taxon>Tephritidae</taxon>
        <taxon>Ceratitis</taxon>
        <taxon>Ceratitis</taxon>
    </lineage>
</organism>
<sequence length="222" mass="26158">MFRIYYIILLLLAVDTNLSTSAPTIHGPDFKFDSQIEQAMFEFYVDLFSYLSFYETNTKSLFEKALQDKTIVQNKDLQQQKAILAAYIAKVNERLKPLPKNATTLDGFLSVVAKIHTVNLFEDIVQKFNTTALLEPSETDELIEDALKRNGLVELINELKMRKMEFLNDFLRKMDTYVATLTEEDRRKSHRIVDWYHKYQRESDDERANDVFTHFTRLFARF</sequence>
<accession>W8BAS7</accession>
<proteinExistence type="evidence at transcript level"/>
<evidence type="ECO:0000313" key="4">
    <source>
        <dbReference type="Proteomes" id="UP000606786"/>
    </source>
</evidence>
<dbReference type="Proteomes" id="UP000606786">
    <property type="component" value="Unassembled WGS sequence"/>
</dbReference>